<feature type="compositionally biased region" description="Low complexity" evidence="1">
    <location>
        <begin position="363"/>
        <end position="383"/>
    </location>
</feature>
<feature type="compositionally biased region" description="Low complexity" evidence="1">
    <location>
        <begin position="276"/>
        <end position="287"/>
    </location>
</feature>
<comment type="caution">
    <text evidence="2">The sequence shown here is derived from an EMBL/GenBank/DDBJ whole genome shotgun (WGS) entry which is preliminary data.</text>
</comment>
<feature type="compositionally biased region" description="Low complexity" evidence="1">
    <location>
        <begin position="345"/>
        <end position="356"/>
    </location>
</feature>
<feature type="compositionally biased region" description="Low complexity" evidence="1">
    <location>
        <begin position="391"/>
        <end position="402"/>
    </location>
</feature>
<dbReference type="RefSeq" id="WP_255890068.1">
    <property type="nucleotide sequence ID" value="NZ_JAFMZM010000003.1"/>
</dbReference>
<keyword evidence="3" id="KW-1185">Reference proteome</keyword>
<reference evidence="3" key="1">
    <citation type="journal article" date="2019" name="Int. J. Syst. Evol. Microbiol.">
        <title>The Global Catalogue of Microorganisms (GCM) 10K type strain sequencing project: providing services to taxonomists for standard genome sequencing and annotation.</title>
        <authorList>
            <consortium name="The Broad Institute Genomics Platform"/>
            <consortium name="The Broad Institute Genome Sequencing Center for Infectious Disease"/>
            <person name="Wu L."/>
            <person name="Ma J."/>
        </authorList>
    </citation>
    <scope>NUCLEOTIDE SEQUENCE [LARGE SCALE GENOMIC DNA]</scope>
    <source>
        <strain evidence="3">FCH27</strain>
    </source>
</reference>
<gene>
    <name evidence="2" type="ORF">ACFQO6_08720</name>
</gene>
<feature type="compositionally biased region" description="Basic and acidic residues" evidence="1">
    <location>
        <begin position="177"/>
        <end position="187"/>
    </location>
</feature>
<feature type="compositionally biased region" description="Pro residues" evidence="1">
    <location>
        <begin position="234"/>
        <end position="254"/>
    </location>
</feature>
<feature type="region of interest" description="Disordered" evidence="1">
    <location>
        <begin position="177"/>
        <end position="287"/>
    </location>
</feature>
<proteinExistence type="predicted"/>
<dbReference type="Proteomes" id="UP001596524">
    <property type="component" value="Unassembled WGS sequence"/>
</dbReference>
<feature type="region of interest" description="Disordered" evidence="1">
    <location>
        <begin position="330"/>
        <end position="445"/>
    </location>
</feature>
<evidence type="ECO:0000313" key="3">
    <source>
        <dbReference type="Proteomes" id="UP001596524"/>
    </source>
</evidence>
<sequence>MTGFYETQVRRAMMTVGDADVLNEMATGWRASIRDLNTVDDRLASGIRGLRDHDQLGDQTRDAAIGAFRDMRDYVAEQRLMLGRTAQALDAAGGALTQVKSLIRSWDRAGVPVAPGPAPVPDPAATDQTAYWDAANAHQRATAGYAQQVQQREDEARAAWDSLNRVFTIAEDKIRSAHGIPREERPTTETQPEYPPVCWPGPPPEQPPPPGWPPLPPWPPVREKPGPERGPATGLPPGPGAGPGLPPGPHPGPGPGMSSTHPDGTAHPVHDLHAPTTTVSGSSQSGVAYAPGSPGAISAGPVASPGSGVTAPMGLTGMAGAAGAAGASAGMAMRGGAGSAGAGAAGAATRAGAAGRSAGGGASARSGQTGQTGQSGRSSRGGRNVAGGKGSQQASGQSKSGRGSAGAAGSRGGRRKDKAAPARDDLLATDDRWLDGEGTAPDVLR</sequence>
<feature type="compositionally biased region" description="Pro residues" evidence="1">
    <location>
        <begin position="193"/>
        <end position="220"/>
    </location>
</feature>
<accession>A0ABW2N396</accession>
<feature type="compositionally biased region" description="Basic and acidic residues" evidence="1">
    <location>
        <begin position="418"/>
        <end position="435"/>
    </location>
</feature>
<evidence type="ECO:0000313" key="2">
    <source>
        <dbReference type="EMBL" id="MFC7360350.1"/>
    </source>
</evidence>
<evidence type="ECO:0000256" key="1">
    <source>
        <dbReference type="SAM" id="MobiDB-lite"/>
    </source>
</evidence>
<evidence type="ECO:0008006" key="4">
    <source>
        <dbReference type="Google" id="ProtNLM"/>
    </source>
</evidence>
<dbReference type="EMBL" id="JBHTCH010000010">
    <property type="protein sequence ID" value="MFC7360350.1"/>
    <property type="molecule type" value="Genomic_DNA"/>
</dbReference>
<organism evidence="2 3">
    <name type="scientific">Nocardioides astragali</name>
    <dbReference type="NCBI Taxonomy" id="1776736"/>
    <lineage>
        <taxon>Bacteria</taxon>
        <taxon>Bacillati</taxon>
        <taxon>Actinomycetota</taxon>
        <taxon>Actinomycetes</taxon>
        <taxon>Propionibacteriales</taxon>
        <taxon>Nocardioidaceae</taxon>
        <taxon>Nocardioides</taxon>
    </lineage>
</organism>
<name>A0ABW2N396_9ACTN</name>
<protein>
    <recommendedName>
        <fullName evidence="4">PPE domain-containing protein</fullName>
    </recommendedName>
</protein>
<feature type="compositionally biased region" description="Gly residues" evidence="1">
    <location>
        <begin position="333"/>
        <end position="344"/>
    </location>
</feature>